<gene>
    <name evidence="7" type="ORF">J3U88_05980</name>
</gene>
<dbReference type="GO" id="GO:0046872">
    <property type="term" value="F:metal ion binding"/>
    <property type="evidence" value="ECO:0007669"/>
    <property type="project" value="UniProtKB-KW"/>
</dbReference>
<evidence type="ECO:0000313" key="7">
    <source>
        <dbReference type="EMBL" id="MBO1318004.1"/>
    </source>
</evidence>
<keyword evidence="3" id="KW-0479">Metal-binding</keyword>
<dbReference type="SFLD" id="SFLDS00029">
    <property type="entry name" value="Radical_SAM"/>
    <property type="match status" value="1"/>
</dbReference>
<evidence type="ECO:0000313" key="8">
    <source>
        <dbReference type="Proteomes" id="UP000664417"/>
    </source>
</evidence>
<dbReference type="PANTHER" id="PTHR11228">
    <property type="entry name" value="RADICAL SAM DOMAIN PROTEIN"/>
    <property type="match status" value="1"/>
</dbReference>
<dbReference type="GO" id="GO:0003824">
    <property type="term" value="F:catalytic activity"/>
    <property type="evidence" value="ECO:0007669"/>
    <property type="project" value="InterPro"/>
</dbReference>
<proteinExistence type="predicted"/>
<protein>
    <submittedName>
        <fullName evidence="7">Radical SAM protein</fullName>
    </submittedName>
</protein>
<dbReference type="CDD" id="cd21109">
    <property type="entry name" value="SPASM"/>
    <property type="match status" value="1"/>
</dbReference>
<keyword evidence="5" id="KW-0411">Iron-sulfur</keyword>
<name>A0A8J7Q752_9BACT</name>
<dbReference type="CDD" id="cd01335">
    <property type="entry name" value="Radical_SAM"/>
    <property type="match status" value="1"/>
</dbReference>
<sequence>MKIGGGKLSQNPEHFASWQQGHPVGPLTIEVGATYGCNHDCFHCGFQQYNPYGKKRNFLDKDAFLRFLVDFRALGGQEVYFAGNGEPLLNPHMAEWVKAGNELGIDMAMSSNGIPLTPKNATQILPHMAWIRFSVNGGTVEDYVRVHKCKEKDFDILWKNLKFSARLKKEQNLKVNLALQFIVYDLDWDSIEPMVERHLDAGTDLLIFRNVGKTDGSLSVIPDEVRERLKKAEGYDRVQVRWDTFAPPKQSLNWTQCQAIHFKTNMDDRGNLVTCNRNLIKDSVYGNIHEQSFKEIWLESVKKKEVFQTVCSGADIPNCRQWCQVSYDNDTIEKALSQLV</sequence>
<dbReference type="GO" id="GO:0051536">
    <property type="term" value="F:iron-sulfur cluster binding"/>
    <property type="evidence" value="ECO:0007669"/>
    <property type="project" value="UniProtKB-KW"/>
</dbReference>
<comment type="cofactor">
    <cofactor evidence="1">
        <name>[4Fe-4S] cluster</name>
        <dbReference type="ChEBI" id="CHEBI:49883"/>
    </cofactor>
</comment>
<dbReference type="PROSITE" id="PS51918">
    <property type="entry name" value="RADICAL_SAM"/>
    <property type="match status" value="1"/>
</dbReference>
<dbReference type="AlphaFoldDB" id="A0A8J7Q752"/>
<evidence type="ECO:0000256" key="5">
    <source>
        <dbReference type="ARBA" id="ARBA00023014"/>
    </source>
</evidence>
<keyword evidence="8" id="KW-1185">Reference proteome</keyword>
<organism evidence="7 8">
    <name type="scientific">Acanthopleuribacter pedis</name>
    <dbReference type="NCBI Taxonomy" id="442870"/>
    <lineage>
        <taxon>Bacteria</taxon>
        <taxon>Pseudomonadati</taxon>
        <taxon>Acidobacteriota</taxon>
        <taxon>Holophagae</taxon>
        <taxon>Acanthopleuribacterales</taxon>
        <taxon>Acanthopleuribacteraceae</taxon>
        <taxon>Acanthopleuribacter</taxon>
    </lineage>
</organism>
<evidence type="ECO:0000256" key="1">
    <source>
        <dbReference type="ARBA" id="ARBA00001966"/>
    </source>
</evidence>
<dbReference type="InterPro" id="IPR007197">
    <property type="entry name" value="rSAM"/>
</dbReference>
<accession>A0A8J7Q752</accession>
<dbReference type="SUPFAM" id="SSF102114">
    <property type="entry name" value="Radical SAM enzymes"/>
    <property type="match status" value="1"/>
</dbReference>
<dbReference type="Pfam" id="PF04055">
    <property type="entry name" value="Radical_SAM"/>
    <property type="match status" value="1"/>
</dbReference>
<dbReference type="PANTHER" id="PTHR11228:SF7">
    <property type="entry name" value="PQQA PEPTIDE CYCLASE"/>
    <property type="match status" value="1"/>
</dbReference>
<dbReference type="InterPro" id="IPR013785">
    <property type="entry name" value="Aldolase_TIM"/>
</dbReference>
<evidence type="ECO:0000256" key="3">
    <source>
        <dbReference type="ARBA" id="ARBA00022723"/>
    </source>
</evidence>
<evidence type="ECO:0000256" key="4">
    <source>
        <dbReference type="ARBA" id="ARBA00023004"/>
    </source>
</evidence>
<dbReference type="RefSeq" id="WP_207857553.1">
    <property type="nucleotide sequence ID" value="NZ_JAFREP010000004.1"/>
</dbReference>
<dbReference type="Gene3D" id="3.20.20.70">
    <property type="entry name" value="Aldolase class I"/>
    <property type="match status" value="1"/>
</dbReference>
<evidence type="ECO:0000256" key="2">
    <source>
        <dbReference type="ARBA" id="ARBA00022691"/>
    </source>
</evidence>
<keyword evidence="2" id="KW-0949">S-adenosyl-L-methionine</keyword>
<dbReference type="SFLD" id="SFLDG01067">
    <property type="entry name" value="SPASM/twitch_domain_containing"/>
    <property type="match status" value="1"/>
</dbReference>
<dbReference type="InterPro" id="IPR058240">
    <property type="entry name" value="rSAM_sf"/>
</dbReference>
<comment type="caution">
    <text evidence="7">The sequence shown here is derived from an EMBL/GenBank/DDBJ whole genome shotgun (WGS) entry which is preliminary data.</text>
</comment>
<reference evidence="7" key="1">
    <citation type="submission" date="2021-03" db="EMBL/GenBank/DDBJ databases">
        <authorList>
            <person name="Wang G."/>
        </authorList>
    </citation>
    <scope>NUCLEOTIDE SEQUENCE</scope>
    <source>
        <strain evidence="7">KCTC 12899</strain>
    </source>
</reference>
<dbReference type="InterPro" id="IPR050377">
    <property type="entry name" value="Radical_SAM_PqqE_MftC-like"/>
</dbReference>
<dbReference type="Proteomes" id="UP000664417">
    <property type="component" value="Unassembled WGS sequence"/>
</dbReference>
<evidence type="ECO:0000259" key="6">
    <source>
        <dbReference type="PROSITE" id="PS51918"/>
    </source>
</evidence>
<dbReference type="EMBL" id="JAFREP010000004">
    <property type="protein sequence ID" value="MBO1318004.1"/>
    <property type="molecule type" value="Genomic_DNA"/>
</dbReference>
<feature type="domain" description="Radical SAM core" evidence="6">
    <location>
        <begin position="23"/>
        <end position="248"/>
    </location>
</feature>
<keyword evidence="4" id="KW-0408">Iron</keyword>